<proteinExistence type="predicted"/>
<dbReference type="RefSeq" id="WP_344698258.1">
    <property type="nucleotide sequence ID" value="NZ_BAABBM010000001.1"/>
</dbReference>
<comment type="caution">
    <text evidence="2">The sequence shown here is derived from an EMBL/GenBank/DDBJ whole genome shotgun (WGS) entry which is preliminary data.</text>
</comment>
<evidence type="ECO:0000256" key="1">
    <source>
        <dbReference type="SAM" id="SignalP"/>
    </source>
</evidence>
<feature type="chain" id="PRO_5045355787" description="Tetratricopeptide repeat protein" evidence="1">
    <location>
        <begin position="23"/>
        <end position="389"/>
    </location>
</feature>
<dbReference type="SUPFAM" id="SSF48452">
    <property type="entry name" value="TPR-like"/>
    <property type="match status" value="1"/>
</dbReference>
<dbReference type="Proteomes" id="UP001500827">
    <property type="component" value="Unassembled WGS sequence"/>
</dbReference>
<name>A0ABP7KY33_9SPHN</name>
<organism evidence="2 3">
    <name type="scientific">Sphingomonas limnosediminicola</name>
    <dbReference type="NCBI Taxonomy" id="940133"/>
    <lineage>
        <taxon>Bacteria</taxon>
        <taxon>Pseudomonadati</taxon>
        <taxon>Pseudomonadota</taxon>
        <taxon>Alphaproteobacteria</taxon>
        <taxon>Sphingomonadales</taxon>
        <taxon>Sphingomonadaceae</taxon>
        <taxon>Sphingomonas</taxon>
    </lineage>
</organism>
<dbReference type="InterPro" id="IPR011990">
    <property type="entry name" value="TPR-like_helical_dom_sf"/>
</dbReference>
<feature type="signal peptide" evidence="1">
    <location>
        <begin position="1"/>
        <end position="22"/>
    </location>
</feature>
<evidence type="ECO:0000313" key="3">
    <source>
        <dbReference type="Proteomes" id="UP001500827"/>
    </source>
</evidence>
<evidence type="ECO:0008006" key="4">
    <source>
        <dbReference type="Google" id="ProtNLM"/>
    </source>
</evidence>
<gene>
    <name evidence="2" type="ORF">GCM10022276_06500</name>
</gene>
<protein>
    <recommendedName>
        <fullName evidence="4">Tetratricopeptide repeat protein</fullName>
    </recommendedName>
</protein>
<sequence>MIRRLLTLAVALILAVLVVRNAAVDALADRNPDAAARIWPGHPTAQLSLALTEIGRAARERKAVPPAVFDLVDEAATKAPLAPEPFLVRGVQSQLVGNVRLAIADFEAAEFRDPRSLAARYFLADAYFRTNDARHGLQEVLALSRLAPHGIDTVAPYVATYAKDPATWPQLREMFRADANIEDASLTKLASNVANADTVLALADWDHVAAGSTWVPILVNSLVTAGQYDRARALWARQWKVPLTASTTIFDADFTESKAATPFNWELVSSTVGLAERQPGGRMHVIFYGQEDGMLARQLLVLRPGNYRLTIRVSGDPARTKSLHWSVRCDKKDAPLGAIGLDAISARGLTFTVPADCPAQWVELGGTSGDISHQVDATIEGVKLEAVNG</sequence>
<dbReference type="EMBL" id="BAABBM010000001">
    <property type="protein sequence ID" value="GAA3890144.1"/>
    <property type="molecule type" value="Genomic_DNA"/>
</dbReference>
<evidence type="ECO:0000313" key="2">
    <source>
        <dbReference type="EMBL" id="GAA3890144.1"/>
    </source>
</evidence>
<reference evidence="3" key="1">
    <citation type="journal article" date="2019" name="Int. J. Syst. Evol. Microbiol.">
        <title>The Global Catalogue of Microorganisms (GCM) 10K type strain sequencing project: providing services to taxonomists for standard genome sequencing and annotation.</title>
        <authorList>
            <consortium name="The Broad Institute Genomics Platform"/>
            <consortium name="The Broad Institute Genome Sequencing Center for Infectious Disease"/>
            <person name="Wu L."/>
            <person name="Ma J."/>
        </authorList>
    </citation>
    <scope>NUCLEOTIDE SEQUENCE [LARGE SCALE GENOMIC DNA]</scope>
    <source>
        <strain evidence="3">JCM 17543</strain>
    </source>
</reference>
<dbReference type="Gene3D" id="1.25.40.10">
    <property type="entry name" value="Tetratricopeptide repeat domain"/>
    <property type="match status" value="1"/>
</dbReference>
<keyword evidence="1" id="KW-0732">Signal</keyword>
<accession>A0ABP7KY33</accession>
<keyword evidence="3" id="KW-1185">Reference proteome</keyword>